<evidence type="ECO:0000313" key="12">
    <source>
        <dbReference type="EMBL" id="THU49374.1"/>
    </source>
</evidence>
<keyword evidence="6 10" id="KW-0812">Transmembrane</keyword>
<dbReference type="GO" id="GO:0005886">
    <property type="term" value="C:plasma membrane"/>
    <property type="evidence" value="ECO:0007669"/>
    <property type="project" value="UniProtKB-SubCell"/>
</dbReference>
<keyword evidence="7" id="KW-0677">Repeat</keyword>
<evidence type="ECO:0000256" key="7">
    <source>
        <dbReference type="ARBA" id="ARBA00022737"/>
    </source>
</evidence>
<dbReference type="GO" id="GO:0051119">
    <property type="term" value="F:sugar transmembrane transporter activity"/>
    <property type="evidence" value="ECO:0007669"/>
    <property type="project" value="InterPro"/>
</dbReference>
<evidence type="ECO:0000256" key="3">
    <source>
        <dbReference type="ARBA" id="ARBA00022448"/>
    </source>
</evidence>
<keyword evidence="13" id="KW-1185">Reference proteome</keyword>
<keyword evidence="8 10" id="KW-1133">Transmembrane helix</keyword>
<dbReference type="PANTHER" id="PTHR10791:SF22">
    <property type="entry name" value="BIDIRECTIONAL SUGAR TRANSPORTER SWEET11"/>
    <property type="match status" value="1"/>
</dbReference>
<evidence type="ECO:0000256" key="5">
    <source>
        <dbReference type="ARBA" id="ARBA00022597"/>
    </source>
</evidence>
<proteinExistence type="inferred from homology"/>
<dbReference type="FunFam" id="1.20.1280.290:FF:000003">
    <property type="entry name" value="Bidirectional sugar transporter SWEET"/>
    <property type="match status" value="1"/>
</dbReference>
<dbReference type="InterPro" id="IPR004316">
    <property type="entry name" value="SWEET_rpt"/>
</dbReference>
<dbReference type="InterPro" id="IPR047664">
    <property type="entry name" value="SWEET"/>
</dbReference>
<evidence type="ECO:0000256" key="9">
    <source>
        <dbReference type="ARBA" id="ARBA00023136"/>
    </source>
</evidence>
<feature type="compositionally biased region" description="Basic and acidic residues" evidence="11">
    <location>
        <begin position="255"/>
        <end position="287"/>
    </location>
</feature>
<comment type="caution">
    <text evidence="12">The sequence shown here is derived from an EMBL/GenBank/DDBJ whole genome shotgun (WGS) entry which is preliminary data.</text>
</comment>
<comment type="subcellular location">
    <subcellularLocation>
        <location evidence="1">Cell membrane</location>
        <topology evidence="1">Multi-pass membrane protein</topology>
    </subcellularLocation>
</comment>
<feature type="region of interest" description="Disordered" evidence="11">
    <location>
        <begin position="249"/>
        <end position="287"/>
    </location>
</feature>
<dbReference type="Gene3D" id="1.20.1280.290">
    <property type="match status" value="1"/>
</dbReference>
<feature type="transmembrane region" description="Helical" evidence="10">
    <location>
        <begin position="76"/>
        <end position="93"/>
    </location>
</feature>
<name>A0A4S8IN05_MUSBA</name>
<dbReference type="PANTHER" id="PTHR10791">
    <property type="entry name" value="RAG1-ACTIVATING PROTEIN 1"/>
    <property type="match status" value="1"/>
</dbReference>
<feature type="transmembrane region" description="Helical" evidence="10">
    <location>
        <begin position="193"/>
        <end position="213"/>
    </location>
</feature>
<comment type="similarity">
    <text evidence="2 10">Belongs to the SWEET sugar transporter family.</text>
</comment>
<evidence type="ECO:0000256" key="1">
    <source>
        <dbReference type="ARBA" id="ARBA00004651"/>
    </source>
</evidence>
<sequence>MAGLSLDHPWHSPLASWVTSSHSWCILLHCQRSTECTEGNLPKGFSQCLMWWLCSVPCYGSCMHSSRPMLSFSSPSTHLCVIESVYVVLYFTYAPKLAKILTAKLVLVLNVGMFGSILLLTLLLPDGLKRVHVLGWICMCFSVSVFVAPLSIIRLVIRTKSVEFMPFMLSFFLTLSSIVWFTYGCLTKDKFVALPNVLGFAFGLLQMGLYLAFKCMKPTAVEPRLPEHIISISMHGVEIYPIDWKTPEVNDEEKAENGDRKEADTGEEKVEGMAAPHEENEVNHVDV</sequence>
<dbReference type="Pfam" id="PF03083">
    <property type="entry name" value="MtN3_slv"/>
    <property type="match status" value="1"/>
</dbReference>
<keyword evidence="5 10" id="KW-0762">Sugar transport</keyword>
<evidence type="ECO:0000313" key="13">
    <source>
        <dbReference type="Proteomes" id="UP000317650"/>
    </source>
</evidence>
<dbReference type="EMBL" id="PYDT01000009">
    <property type="protein sequence ID" value="THU49374.1"/>
    <property type="molecule type" value="Genomic_DNA"/>
</dbReference>
<protein>
    <recommendedName>
        <fullName evidence="10">Bidirectional sugar transporter SWEET</fullName>
    </recommendedName>
</protein>
<keyword evidence="3 10" id="KW-0813">Transport</keyword>
<feature type="transmembrane region" description="Helical" evidence="10">
    <location>
        <begin position="164"/>
        <end position="181"/>
    </location>
</feature>
<evidence type="ECO:0000256" key="8">
    <source>
        <dbReference type="ARBA" id="ARBA00022989"/>
    </source>
</evidence>
<accession>A0A4S8IN05</accession>
<organism evidence="12 13">
    <name type="scientific">Musa balbisiana</name>
    <name type="common">Banana</name>
    <dbReference type="NCBI Taxonomy" id="52838"/>
    <lineage>
        <taxon>Eukaryota</taxon>
        <taxon>Viridiplantae</taxon>
        <taxon>Streptophyta</taxon>
        <taxon>Embryophyta</taxon>
        <taxon>Tracheophyta</taxon>
        <taxon>Spermatophyta</taxon>
        <taxon>Magnoliopsida</taxon>
        <taxon>Liliopsida</taxon>
        <taxon>Zingiberales</taxon>
        <taxon>Musaceae</taxon>
        <taxon>Musa</taxon>
    </lineage>
</organism>
<keyword evidence="4" id="KW-1003">Cell membrane</keyword>
<evidence type="ECO:0000256" key="6">
    <source>
        <dbReference type="ARBA" id="ARBA00022692"/>
    </source>
</evidence>
<dbReference type="Proteomes" id="UP000317650">
    <property type="component" value="Chromosome 6"/>
</dbReference>
<reference evidence="12 13" key="1">
    <citation type="journal article" date="2019" name="Nat. Plants">
        <title>Genome sequencing of Musa balbisiana reveals subgenome evolution and function divergence in polyploid bananas.</title>
        <authorList>
            <person name="Yao X."/>
        </authorList>
    </citation>
    <scope>NUCLEOTIDE SEQUENCE [LARGE SCALE GENOMIC DNA]</scope>
    <source>
        <strain evidence="13">cv. DH-PKW</strain>
        <tissue evidence="12">Leaves</tissue>
    </source>
</reference>
<comment type="caution">
    <text evidence="10">Lacks conserved residue(s) required for the propagation of feature annotation.</text>
</comment>
<comment type="function">
    <text evidence="10">Mediates both low-affinity uptake and efflux of sugar across the membrane.</text>
</comment>
<dbReference type="AlphaFoldDB" id="A0A4S8IN05"/>
<keyword evidence="9 10" id="KW-0472">Membrane</keyword>
<gene>
    <name evidence="12" type="ORF">C4D60_Mb06t08900</name>
</gene>
<feature type="transmembrane region" description="Helical" evidence="10">
    <location>
        <begin position="105"/>
        <end position="125"/>
    </location>
</feature>
<feature type="transmembrane region" description="Helical" evidence="10">
    <location>
        <begin position="131"/>
        <end position="157"/>
    </location>
</feature>
<evidence type="ECO:0000256" key="10">
    <source>
        <dbReference type="RuleBase" id="RU910715"/>
    </source>
</evidence>
<evidence type="ECO:0000256" key="2">
    <source>
        <dbReference type="ARBA" id="ARBA00007809"/>
    </source>
</evidence>
<evidence type="ECO:0000256" key="4">
    <source>
        <dbReference type="ARBA" id="ARBA00022475"/>
    </source>
</evidence>
<evidence type="ECO:0000256" key="11">
    <source>
        <dbReference type="SAM" id="MobiDB-lite"/>
    </source>
</evidence>